<evidence type="ECO:0000259" key="2">
    <source>
        <dbReference type="Pfam" id="PF04909"/>
    </source>
</evidence>
<protein>
    <submittedName>
        <fullName evidence="3">Amidohydrolase</fullName>
    </submittedName>
</protein>
<accession>A0A4U1I430</accession>
<dbReference type="SUPFAM" id="SSF51556">
    <property type="entry name" value="Metallo-dependent hydrolases"/>
    <property type="match status" value="1"/>
</dbReference>
<dbReference type="EMBL" id="SWJE01000008">
    <property type="protein sequence ID" value="TKC88026.1"/>
    <property type="molecule type" value="Genomic_DNA"/>
</dbReference>
<dbReference type="InterPro" id="IPR006680">
    <property type="entry name" value="Amidohydro-rel"/>
</dbReference>
<sequence length="322" mass="35615">MCSPIRADRAVPDEPRMPEAVVDAHHHLWLLSSSGIRYPWLQDDYDPERFMLGPYAPLCADFGVPDYRRAARGVPVVASVHIEAECARSQALAETEWLHAVAARHSLPSAVVAWADLLAGDASEQLAEQAAWPLVRGIRFKPRTAARAGESLPDGPGTLRDPRWGDALARLASHGLAWDLRVPFWHLEEAAALLCNAPGVTVVLEHAGLPWDRSEQGLAQWRRGMAALAENPRVFVKLSEFGLRDSAWDDARNTRIIRDALAIFGWQRCMFASNFPVAGLRVAYPALIRLFAEALAGLDDIAARAVWHDNAMRVYRIEARSG</sequence>
<dbReference type="PANTHER" id="PTHR43569:SF1">
    <property type="entry name" value="BLL3371 PROTEIN"/>
    <property type="match status" value="1"/>
</dbReference>
<reference evidence="3 4" key="1">
    <citation type="submission" date="2019-04" db="EMBL/GenBank/DDBJ databases">
        <title>Trinickia sp. 7GSK02, isolated from subtropical forest soil.</title>
        <authorList>
            <person name="Gao Z.-H."/>
            <person name="Qiu L.-H."/>
        </authorList>
    </citation>
    <scope>NUCLEOTIDE SEQUENCE [LARGE SCALE GENOMIC DNA]</scope>
    <source>
        <strain evidence="3 4">7GSK02</strain>
    </source>
</reference>
<organism evidence="3 4">
    <name type="scientific">Trinickia terrae</name>
    <dbReference type="NCBI Taxonomy" id="2571161"/>
    <lineage>
        <taxon>Bacteria</taxon>
        <taxon>Pseudomonadati</taxon>
        <taxon>Pseudomonadota</taxon>
        <taxon>Betaproteobacteria</taxon>
        <taxon>Burkholderiales</taxon>
        <taxon>Burkholderiaceae</taxon>
        <taxon>Trinickia</taxon>
    </lineage>
</organism>
<dbReference type="InterPro" id="IPR052350">
    <property type="entry name" value="Metallo-dep_Lactonases"/>
</dbReference>
<keyword evidence="3" id="KW-0378">Hydrolase</keyword>
<dbReference type="Proteomes" id="UP000305539">
    <property type="component" value="Unassembled WGS sequence"/>
</dbReference>
<comment type="caution">
    <text evidence="3">The sequence shown here is derived from an EMBL/GenBank/DDBJ whole genome shotgun (WGS) entry which is preliminary data.</text>
</comment>
<proteinExistence type="inferred from homology"/>
<evidence type="ECO:0000313" key="4">
    <source>
        <dbReference type="Proteomes" id="UP000305539"/>
    </source>
</evidence>
<evidence type="ECO:0000256" key="1">
    <source>
        <dbReference type="ARBA" id="ARBA00038310"/>
    </source>
</evidence>
<dbReference type="Gene3D" id="3.20.20.140">
    <property type="entry name" value="Metal-dependent hydrolases"/>
    <property type="match status" value="1"/>
</dbReference>
<dbReference type="PANTHER" id="PTHR43569">
    <property type="entry name" value="AMIDOHYDROLASE"/>
    <property type="match status" value="1"/>
</dbReference>
<name>A0A4U1I430_9BURK</name>
<dbReference type="OrthoDB" id="9787654at2"/>
<dbReference type="RefSeq" id="WP_136896290.1">
    <property type="nucleotide sequence ID" value="NZ_SWJE01000008.1"/>
</dbReference>
<dbReference type="Pfam" id="PF04909">
    <property type="entry name" value="Amidohydro_2"/>
    <property type="match status" value="1"/>
</dbReference>
<dbReference type="GO" id="GO:0016787">
    <property type="term" value="F:hydrolase activity"/>
    <property type="evidence" value="ECO:0007669"/>
    <property type="project" value="UniProtKB-KW"/>
</dbReference>
<dbReference type="InterPro" id="IPR032466">
    <property type="entry name" value="Metal_Hydrolase"/>
</dbReference>
<feature type="domain" description="Amidohydrolase-related" evidence="2">
    <location>
        <begin position="22"/>
        <end position="317"/>
    </location>
</feature>
<evidence type="ECO:0000313" key="3">
    <source>
        <dbReference type="EMBL" id="TKC88026.1"/>
    </source>
</evidence>
<gene>
    <name evidence="3" type="ORF">FAZ69_17390</name>
</gene>
<keyword evidence="4" id="KW-1185">Reference proteome</keyword>
<dbReference type="AlphaFoldDB" id="A0A4U1I430"/>
<comment type="similarity">
    <text evidence="1">Belongs to the metallo-dependent hydrolases superfamily.</text>
</comment>